<dbReference type="SUPFAM" id="SSF53335">
    <property type="entry name" value="S-adenosyl-L-methionine-dependent methyltransferases"/>
    <property type="match status" value="1"/>
</dbReference>
<reference evidence="6 7" key="1">
    <citation type="submission" date="2024-04" db="EMBL/GenBank/DDBJ databases">
        <title>Novel species of the genus Ideonella isolated from streams.</title>
        <authorList>
            <person name="Lu H."/>
        </authorList>
    </citation>
    <scope>NUCLEOTIDE SEQUENCE [LARGE SCALE GENOMIC DNA]</scope>
    <source>
        <strain evidence="6 7">DXS22W</strain>
    </source>
</reference>
<comment type="caution">
    <text evidence="6">The sequence shown here is derived from an EMBL/GenBank/DDBJ whole genome shotgun (WGS) entry which is preliminary data.</text>
</comment>
<dbReference type="EC" id="2.1.1.-" evidence="6"/>
<dbReference type="EMBL" id="JBBUTH010000008">
    <property type="protein sequence ID" value="MEK8051549.1"/>
    <property type="molecule type" value="Genomic_DNA"/>
</dbReference>
<sequence length="412" mass="45951">MPQSATTLPSMLAVPGSAPAAARAVFALLAKLRVGRLDVQLPDGSQAHFGQAGAGSDGPHATLRLRNWNVCSAALRSGDIGVAETYIAGDWTTTDLAALLGLFIANREALDSVVYGHWWGSLLHRMRHWLNRNSRAGSRRNIHAHYDLGNAFYRLWLDPTMNYSSAWFQGDRQQPMAQAQQAKMRRALGECRLRDGQRLLEIGCGWGALAECAVREYGARVTGVTLSTEQLAFGRQRLANGGLLGQAELRLQDYRDIADGPFDAIVSIEMFEAVGRDYWASWFDTVRRNLAPGGRACVQTITIRDDLFDRYVSGTDFIQQYIFPGGLLPSPAAFRAEAQRAGLVVEQELAFGRDYAETLRRWRADFLRQDEAVRAQGFDTRFVRTWEFYLAYCEAAFEAGNTDVMQFTLRHA</sequence>
<dbReference type="RefSeq" id="WP_341411250.1">
    <property type="nucleotide sequence ID" value="NZ_JBBUTH010000008.1"/>
</dbReference>
<dbReference type="InterPro" id="IPR003333">
    <property type="entry name" value="CMAS"/>
</dbReference>
<gene>
    <name evidence="6" type="ORF">AACH10_14970</name>
</gene>
<dbReference type="PIRSF" id="PIRSF003085">
    <property type="entry name" value="CMAS"/>
    <property type="match status" value="1"/>
</dbReference>
<keyword evidence="4" id="KW-0949">S-adenosyl-L-methionine</keyword>
<dbReference type="CDD" id="cd02440">
    <property type="entry name" value="AdoMet_MTases"/>
    <property type="match status" value="1"/>
</dbReference>
<evidence type="ECO:0000313" key="7">
    <source>
        <dbReference type="Proteomes" id="UP001365405"/>
    </source>
</evidence>
<proteinExistence type="inferred from homology"/>
<evidence type="ECO:0000256" key="1">
    <source>
        <dbReference type="ARBA" id="ARBA00010815"/>
    </source>
</evidence>
<dbReference type="PANTHER" id="PTHR43667">
    <property type="entry name" value="CYCLOPROPANE-FATTY-ACYL-PHOSPHOLIPID SYNTHASE"/>
    <property type="match status" value="1"/>
</dbReference>
<dbReference type="InterPro" id="IPR029063">
    <property type="entry name" value="SAM-dependent_MTases_sf"/>
</dbReference>
<evidence type="ECO:0000256" key="4">
    <source>
        <dbReference type="ARBA" id="ARBA00022691"/>
    </source>
</evidence>
<keyword evidence="7" id="KW-1185">Reference proteome</keyword>
<dbReference type="Proteomes" id="UP001365405">
    <property type="component" value="Unassembled WGS sequence"/>
</dbReference>
<evidence type="ECO:0000256" key="3">
    <source>
        <dbReference type="ARBA" id="ARBA00022679"/>
    </source>
</evidence>
<protein>
    <submittedName>
        <fullName evidence="6">Cyclopropane-fatty-acyl-phospholipid synthase family protein</fullName>
        <ecNumber evidence="6">2.1.1.-</ecNumber>
    </submittedName>
</protein>
<keyword evidence="5" id="KW-0443">Lipid metabolism</keyword>
<keyword evidence="2 6" id="KW-0489">Methyltransferase</keyword>
<evidence type="ECO:0000256" key="5">
    <source>
        <dbReference type="ARBA" id="ARBA00023098"/>
    </source>
</evidence>
<dbReference type="Pfam" id="PF02353">
    <property type="entry name" value="CMAS"/>
    <property type="match status" value="1"/>
</dbReference>
<accession>A0ABU9CI74</accession>
<evidence type="ECO:0000256" key="2">
    <source>
        <dbReference type="ARBA" id="ARBA00022603"/>
    </source>
</evidence>
<comment type="similarity">
    <text evidence="1">Belongs to the CFA/CMAS family.</text>
</comment>
<dbReference type="PANTHER" id="PTHR43667:SF2">
    <property type="entry name" value="FATTY ACID C-METHYL TRANSFERASE"/>
    <property type="match status" value="1"/>
</dbReference>
<evidence type="ECO:0000313" key="6">
    <source>
        <dbReference type="EMBL" id="MEK8051549.1"/>
    </source>
</evidence>
<keyword evidence="3 6" id="KW-0808">Transferase</keyword>
<dbReference type="GO" id="GO:0008168">
    <property type="term" value="F:methyltransferase activity"/>
    <property type="evidence" value="ECO:0007669"/>
    <property type="project" value="UniProtKB-KW"/>
</dbReference>
<name>A0ABU9CI74_9BURK</name>
<organism evidence="6 7">
    <name type="scientific">Pseudaquabacterium inlustre</name>
    <dbReference type="NCBI Taxonomy" id="2984192"/>
    <lineage>
        <taxon>Bacteria</taxon>
        <taxon>Pseudomonadati</taxon>
        <taxon>Pseudomonadota</taxon>
        <taxon>Betaproteobacteria</taxon>
        <taxon>Burkholderiales</taxon>
        <taxon>Sphaerotilaceae</taxon>
        <taxon>Pseudaquabacterium</taxon>
    </lineage>
</organism>
<dbReference type="InterPro" id="IPR050723">
    <property type="entry name" value="CFA/CMAS"/>
</dbReference>
<dbReference type="GO" id="GO:0032259">
    <property type="term" value="P:methylation"/>
    <property type="evidence" value="ECO:0007669"/>
    <property type="project" value="UniProtKB-KW"/>
</dbReference>
<dbReference type="Gene3D" id="3.40.50.150">
    <property type="entry name" value="Vaccinia Virus protein VP39"/>
    <property type="match status" value="1"/>
</dbReference>